<sequence>MQIRLGSSSPRLPGPPSKKIPVAFLPLASQPIMFQPLRQFPARPDGAAHVGAQTNINRAGPGNGQLSPLVPQSQDGSFSREMDFMMMMNQQPGVGTADTPAASLRRLSLSGSSRFDHGPKSPHLMGSASALFGDSCPRQQSYTDRSLGDTLSIENESIHLP</sequence>
<keyword evidence="3" id="KW-1185">Reference proteome</keyword>
<dbReference type="EMBL" id="KN827835">
    <property type="protein sequence ID" value="KIK75825.1"/>
    <property type="molecule type" value="Genomic_DNA"/>
</dbReference>
<reference evidence="3" key="2">
    <citation type="submission" date="2015-01" db="EMBL/GenBank/DDBJ databases">
        <title>Evolutionary Origins and Diversification of the Mycorrhizal Mutualists.</title>
        <authorList>
            <consortium name="DOE Joint Genome Institute"/>
            <consortium name="Mycorrhizal Genomics Consortium"/>
            <person name="Kohler A."/>
            <person name="Kuo A."/>
            <person name="Nagy L.G."/>
            <person name="Floudas D."/>
            <person name="Copeland A."/>
            <person name="Barry K.W."/>
            <person name="Cichocki N."/>
            <person name="Veneault-Fourrey C."/>
            <person name="LaButti K."/>
            <person name="Lindquist E.A."/>
            <person name="Lipzen A."/>
            <person name="Lundell T."/>
            <person name="Morin E."/>
            <person name="Murat C."/>
            <person name="Riley R."/>
            <person name="Ohm R."/>
            <person name="Sun H."/>
            <person name="Tunlid A."/>
            <person name="Henrissat B."/>
            <person name="Grigoriev I.V."/>
            <person name="Hibbett D.S."/>
            <person name="Martin F."/>
        </authorList>
    </citation>
    <scope>NUCLEOTIDE SEQUENCE [LARGE SCALE GENOMIC DNA]</scope>
    <source>
        <strain evidence="3">Ve08.2h10</strain>
    </source>
</reference>
<feature type="region of interest" description="Disordered" evidence="1">
    <location>
        <begin position="135"/>
        <end position="161"/>
    </location>
</feature>
<dbReference type="Proteomes" id="UP000054538">
    <property type="component" value="Unassembled WGS sequence"/>
</dbReference>
<name>A0A0D0DEB4_9AGAM</name>
<organism evidence="2 3">
    <name type="scientific">Paxillus rubicundulus Ve08.2h10</name>
    <dbReference type="NCBI Taxonomy" id="930991"/>
    <lineage>
        <taxon>Eukaryota</taxon>
        <taxon>Fungi</taxon>
        <taxon>Dikarya</taxon>
        <taxon>Basidiomycota</taxon>
        <taxon>Agaricomycotina</taxon>
        <taxon>Agaricomycetes</taxon>
        <taxon>Agaricomycetidae</taxon>
        <taxon>Boletales</taxon>
        <taxon>Paxilineae</taxon>
        <taxon>Paxillaceae</taxon>
        <taxon>Paxillus</taxon>
    </lineage>
</organism>
<dbReference type="HOGENOM" id="CLU_150820_0_0_1"/>
<dbReference type="InParanoid" id="A0A0D0DEB4"/>
<proteinExistence type="predicted"/>
<gene>
    <name evidence="2" type="ORF">PAXRUDRAFT_467866</name>
</gene>
<evidence type="ECO:0000313" key="3">
    <source>
        <dbReference type="Proteomes" id="UP000054538"/>
    </source>
</evidence>
<reference evidence="2 3" key="1">
    <citation type="submission" date="2014-04" db="EMBL/GenBank/DDBJ databases">
        <authorList>
            <consortium name="DOE Joint Genome Institute"/>
            <person name="Kuo A."/>
            <person name="Kohler A."/>
            <person name="Jargeat P."/>
            <person name="Nagy L.G."/>
            <person name="Floudas D."/>
            <person name="Copeland A."/>
            <person name="Barry K.W."/>
            <person name="Cichocki N."/>
            <person name="Veneault-Fourrey C."/>
            <person name="LaButti K."/>
            <person name="Lindquist E.A."/>
            <person name="Lipzen A."/>
            <person name="Lundell T."/>
            <person name="Morin E."/>
            <person name="Murat C."/>
            <person name="Sun H."/>
            <person name="Tunlid A."/>
            <person name="Henrissat B."/>
            <person name="Grigoriev I.V."/>
            <person name="Hibbett D.S."/>
            <person name="Martin F."/>
            <person name="Nordberg H.P."/>
            <person name="Cantor M.N."/>
            <person name="Hua S.X."/>
        </authorList>
    </citation>
    <scope>NUCLEOTIDE SEQUENCE [LARGE SCALE GENOMIC DNA]</scope>
    <source>
        <strain evidence="2 3">Ve08.2h10</strain>
    </source>
</reference>
<dbReference type="AlphaFoldDB" id="A0A0D0DEB4"/>
<evidence type="ECO:0000256" key="1">
    <source>
        <dbReference type="SAM" id="MobiDB-lite"/>
    </source>
</evidence>
<evidence type="ECO:0000313" key="2">
    <source>
        <dbReference type="EMBL" id="KIK75825.1"/>
    </source>
</evidence>
<accession>A0A0D0DEB4</accession>
<protein>
    <submittedName>
        <fullName evidence="2">Uncharacterized protein</fullName>
    </submittedName>
</protein>